<dbReference type="OrthoDB" id="203099at2759"/>
<protein>
    <submittedName>
        <fullName evidence="2">Uncharacterized protein</fullName>
    </submittedName>
</protein>
<accession>G0MVC0</accession>
<keyword evidence="3" id="KW-1185">Reference proteome</keyword>
<dbReference type="Proteomes" id="UP000008068">
    <property type="component" value="Unassembled WGS sequence"/>
</dbReference>
<dbReference type="AlphaFoldDB" id="G0MVC0"/>
<dbReference type="eggNOG" id="KOG2296">
    <property type="taxonomic scope" value="Eukaryota"/>
</dbReference>
<evidence type="ECO:0000256" key="1">
    <source>
        <dbReference type="SAM" id="MobiDB-lite"/>
    </source>
</evidence>
<feature type="compositionally biased region" description="Basic and acidic residues" evidence="1">
    <location>
        <begin position="49"/>
        <end position="63"/>
    </location>
</feature>
<feature type="compositionally biased region" description="Basic and acidic residues" evidence="1">
    <location>
        <begin position="18"/>
        <end position="34"/>
    </location>
</feature>
<reference evidence="3" key="1">
    <citation type="submission" date="2011-07" db="EMBL/GenBank/DDBJ databases">
        <authorList>
            <consortium name="Caenorhabditis brenneri Sequencing and Analysis Consortium"/>
            <person name="Wilson R.K."/>
        </authorList>
    </citation>
    <scope>NUCLEOTIDE SEQUENCE [LARGE SCALE GENOMIC DNA]</scope>
    <source>
        <strain evidence="3">PB2801</strain>
    </source>
</reference>
<dbReference type="EMBL" id="GL379814">
    <property type="protein sequence ID" value="EGT44996.1"/>
    <property type="molecule type" value="Genomic_DNA"/>
</dbReference>
<feature type="compositionally biased region" description="Polar residues" evidence="1">
    <location>
        <begin position="74"/>
        <end position="96"/>
    </location>
</feature>
<evidence type="ECO:0000313" key="2">
    <source>
        <dbReference type="EMBL" id="EGT44996.1"/>
    </source>
</evidence>
<dbReference type="HOGENOM" id="CLU_2361570_0_0_1"/>
<sequence>MTNDMINSGRSLVQIERNSIKRSNDRSQRNHDWSKSFGNNSSSSNPINKYERSRKNEEERPMLEEEEMEERELANSTRISMSPTEHPSSSGFFDDM</sequence>
<organism evidence="3">
    <name type="scientific">Caenorhabditis brenneri</name>
    <name type="common">Nematode worm</name>
    <dbReference type="NCBI Taxonomy" id="135651"/>
    <lineage>
        <taxon>Eukaryota</taxon>
        <taxon>Metazoa</taxon>
        <taxon>Ecdysozoa</taxon>
        <taxon>Nematoda</taxon>
        <taxon>Chromadorea</taxon>
        <taxon>Rhabditida</taxon>
        <taxon>Rhabditina</taxon>
        <taxon>Rhabditomorpha</taxon>
        <taxon>Rhabditoidea</taxon>
        <taxon>Rhabditidae</taxon>
        <taxon>Peloderinae</taxon>
        <taxon>Caenorhabditis</taxon>
    </lineage>
</organism>
<feature type="compositionally biased region" description="Polar residues" evidence="1">
    <location>
        <begin position="1"/>
        <end position="11"/>
    </location>
</feature>
<evidence type="ECO:0000313" key="3">
    <source>
        <dbReference type="Proteomes" id="UP000008068"/>
    </source>
</evidence>
<proteinExistence type="predicted"/>
<dbReference type="InParanoid" id="G0MVC0"/>
<gene>
    <name evidence="2" type="ORF">CAEBREN_05706</name>
</gene>
<name>G0MVC0_CAEBE</name>
<feature type="region of interest" description="Disordered" evidence="1">
    <location>
        <begin position="1"/>
        <end position="96"/>
    </location>
</feature>
<feature type="compositionally biased region" description="Low complexity" evidence="1">
    <location>
        <begin position="35"/>
        <end position="48"/>
    </location>
</feature>